<dbReference type="CDD" id="cd11614">
    <property type="entry name" value="SAF_CpaB_FlgA_like"/>
    <property type="match status" value="1"/>
</dbReference>
<feature type="transmembrane region" description="Helical" evidence="2">
    <location>
        <begin position="31"/>
        <end position="51"/>
    </location>
</feature>
<proteinExistence type="predicted"/>
<accession>A0A4V4HQZ0</accession>
<keyword evidence="2" id="KW-1133">Transmembrane helix</keyword>
<evidence type="ECO:0000313" key="5">
    <source>
        <dbReference type="Proteomes" id="UP000308760"/>
    </source>
</evidence>
<evidence type="ECO:0000256" key="2">
    <source>
        <dbReference type="SAM" id="Phobius"/>
    </source>
</evidence>
<reference evidence="4 5" key="2">
    <citation type="submission" date="2019-05" db="EMBL/GenBank/DDBJ databases">
        <title>Glycomyces buryatensis sp. nov.</title>
        <authorList>
            <person name="Nikitina E."/>
        </authorList>
    </citation>
    <scope>NUCLEOTIDE SEQUENCE [LARGE SCALE GENOMIC DNA]</scope>
    <source>
        <strain evidence="4 5">18</strain>
    </source>
</reference>
<keyword evidence="5" id="KW-1185">Reference proteome</keyword>
<sequence>MSQTLTSETAPVVAEPETSGTRLPRRRSWPLALVGALVMVVSAVAFALVALNGEERVPVLVAAEDLAAGEVLELTDTAEVSMVVDDRLDLIEADNASAAVGSALAVPVVAGTPLTESMLTGQAWPDEGRAVTTLLLTAGRFPVDAQPGWRVAVYAPLGSGGDGEDTAADSGSAVWSFEAVVSSVTASGEDALFGIEFAEDDAASLALANLDGAVMVALGSDGGG</sequence>
<evidence type="ECO:0000256" key="1">
    <source>
        <dbReference type="SAM" id="MobiDB-lite"/>
    </source>
</evidence>
<keyword evidence="2" id="KW-0472">Membrane</keyword>
<name>A0A4V4HQZ0_9ACTN</name>
<organism evidence="4 5">
    <name type="scientific">Glycomyces buryatensis</name>
    <dbReference type="NCBI Taxonomy" id="2570927"/>
    <lineage>
        <taxon>Bacteria</taxon>
        <taxon>Bacillati</taxon>
        <taxon>Actinomycetota</taxon>
        <taxon>Actinomycetes</taxon>
        <taxon>Glycomycetales</taxon>
        <taxon>Glycomycetaceae</taxon>
        <taxon>Glycomyces</taxon>
    </lineage>
</organism>
<feature type="domain" description="SAF" evidence="3">
    <location>
        <begin position="57"/>
        <end position="120"/>
    </location>
</feature>
<evidence type="ECO:0000259" key="3">
    <source>
        <dbReference type="SMART" id="SM00858"/>
    </source>
</evidence>
<keyword evidence="2" id="KW-0812">Transmembrane</keyword>
<feature type="region of interest" description="Disordered" evidence="1">
    <location>
        <begin position="1"/>
        <end position="23"/>
    </location>
</feature>
<dbReference type="Proteomes" id="UP000308760">
    <property type="component" value="Unassembled WGS sequence"/>
</dbReference>
<evidence type="ECO:0000313" key="4">
    <source>
        <dbReference type="EMBL" id="THV35686.1"/>
    </source>
</evidence>
<dbReference type="Pfam" id="PF08666">
    <property type="entry name" value="SAF"/>
    <property type="match status" value="1"/>
</dbReference>
<dbReference type="AlphaFoldDB" id="A0A4V4HQZ0"/>
<comment type="caution">
    <text evidence="4">The sequence shown here is derived from an EMBL/GenBank/DDBJ whole genome shotgun (WGS) entry which is preliminary data.</text>
</comment>
<dbReference type="InterPro" id="IPR013974">
    <property type="entry name" value="SAF"/>
</dbReference>
<reference evidence="5" key="1">
    <citation type="submission" date="2019-04" db="EMBL/GenBank/DDBJ databases">
        <title>Nocardioides xinjiangensis sp. nov.</title>
        <authorList>
            <person name="Liu S."/>
        </authorList>
    </citation>
    <scope>NUCLEOTIDE SEQUENCE [LARGE SCALE GENOMIC DNA]</scope>
    <source>
        <strain evidence="5">18</strain>
    </source>
</reference>
<dbReference type="EMBL" id="STGY01000073">
    <property type="protein sequence ID" value="THV35686.1"/>
    <property type="molecule type" value="Genomic_DNA"/>
</dbReference>
<dbReference type="SMART" id="SM00858">
    <property type="entry name" value="SAF"/>
    <property type="match status" value="1"/>
</dbReference>
<gene>
    <name evidence="4" type="ORF">FAB82_22690</name>
</gene>
<protein>
    <recommendedName>
        <fullName evidence="3">SAF domain-containing protein</fullName>
    </recommendedName>
</protein>
<dbReference type="OrthoDB" id="3429127at2"/>